<feature type="signal peptide" evidence="2">
    <location>
        <begin position="1"/>
        <end position="18"/>
    </location>
</feature>
<sequence length="94" mass="9827">MKRTVALGLLTAATISLATPATSVAQEQAAPGASSQAWVDNSSVWGDAGFWLYNPAIALITPLIAPFLSLFLSTSNDRLGAFWGSSDIPFLGRS</sequence>
<dbReference type="KEGG" id="cdo:CDOO_00670"/>
<reference evidence="3 4" key="1">
    <citation type="submission" date="2013-09" db="EMBL/GenBank/DDBJ databases">
        <title>Complete genome sequence of Corynebacterium doosanense CAU 212(T) (=DSM 45436(T)), isolated from activated sludge.</title>
        <authorList>
            <person name="Schaffert L."/>
            <person name="Albersmeier A."/>
            <person name="Kalinowski J."/>
            <person name="Ruckert C."/>
        </authorList>
    </citation>
    <scope>NUCLEOTIDE SEQUENCE [LARGE SCALE GENOMIC DNA]</scope>
    <source>
        <strain evidence="3 4">CAU 212</strain>
    </source>
</reference>
<feature type="chain" id="PRO_5039229703" evidence="2">
    <location>
        <begin position="19"/>
        <end position="94"/>
    </location>
</feature>
<evidence type="ECO:0000313" key="4">
    <source>
        <dbReference type="Proteomes" id="UP000029914"/>
    </source>
</evidence>
<dbReference type="EMBL" id="CP006764">
    <property type="protein sequence ID" value="AIT62130.1"/>
    <property type="molecule type" value="Genomic_DNA"/>
</dbReference>
<protein>
    <submittedName>
        <fullName evidence="3">Uncharacterized protein</fullName>
    </submittedName>
</protein>
<keyword evidence="4" id="KW-1185">Reference proteome</keyword>
<keyword evidence="1" id="KW-0812">Transmembrane</keyword>
<dbReference type="AlphaFoldDB" id="A0A097IJ29"/>
<name>A0A097IJ29_9CORY</name>
<organism evidence="3 4">
    <name type="scientific">Corynebacterium doosanense CAU 212 = DSM 45436</name>
    <dbReference type="NCBI Taxonomy" id="558173"/>
    <lineage>
        <taxon>Bacteria</taxon>
        <taxon>Bacillati</taxon>
        <taxon>Actinomycetota</taxon>
        <taxon>Actinomycetes</taxon>
        <taxon>Mycobacteriales</taxon>
        <taxon>Corynebacteriaceae</taxon>
        <taxon>Corynebacterium</taxon>
    </lineage>
</organism>
<gene>
    <name evidence="3" type="ORF">CDOO_00670</name>
</gene>
<dbReference type="Proteomes" id="UP000029914">
    <property type="component" value="Chromosome"/>
</dbReference>
<keyword evidence="1" id="KW-0472">Membrane</keyword>
<proteinExistence type="predicted"/>
<keyword evidence="1" id="KW-1133">Transmembrane helix</keyword>
<dbReference type="HOGENOM" id="CLU_2381302_0_0_11"/>
<evidence type="ECO:0000256" key="2">
    <source>
        <dbReference type="SAM" id="SignalP"/>
    </source>
</evidence>
<dbReference type="STRING" id="558173.CDOO_00670"/>
<accession>A0A097IJ29</accession>
<feature type="transmembrane region" description="Helical" evidence="1">
    <location>
        <begin position="49"/>
        <end position="72"/>
    </location>
</feature>
<dbReference type="RefSeq" id="WP_018022898.1">
    <property type="nucleotide sequence ID" value="NZ_AQUX01000014.1"/>
</dbReference>
<evidence type="ECO:0000313" key="3">
    <source>
        <dbReference type="EMBL" id="AIT62130.1"/>
    </source>
</evidence>
<keyword evidence="2" id="KW-0732">Signal</keyword>
<evidence type="ECO:0000256" key="1">
    <source>
        <dbReference type="SAM" id="Phobius"/>
    </source>
</evidence>